<dbReference type="RefSeq" id="WP_257594198.1">
    <property type="nucleotide sequence ID" value="NZ_JANKHH010000001.1"/>
</dbReference>
<dbReference type="PANTHER" id="PTHR43606">
    <property type="entry name" value="PHOSPHATASE, PUTATIVE (AFU_ORTHOLOGUE AFUA_6G08710)-RELATED"/>
    <property type="match status" value="1"/>
</dbReference>
<feature type="domain" description="PhoD-like phosphatase metallophosphatase" evidence="1">
    <location>
        <begin position="140"/>
        <end position="519"/>
    </location>
</feature>
<accession>A0ABT1XMF9</accession>
<sequence>MTDRTSSSALALSRRSLFQLGIVGGALAAAPLAAKYPLGFTHGVASGEPGPDGVLLWSRFAAGQPVTLQWEVAEDEGFSRVVAGGSALASPDNDWCVKPRASGLSADRWYYFRFIAPSGATSCTGSTRTLPVGAVEQFRMAVVGCSNKLFGWFNAYAHIAEHGDFDLVLHTGDYLYEYPVGTYPTASEALAGRAIDPLHEIVALADYRARYASYRSDPDLQRLHQLYPMLHVSDDHESANDAYALGAENHDPATEGTWEARKRAAIRARAEWMPVSDAAWASYDIGNLATLFRLETRLTARTKPFDLGEIAKRGGGDPGRTLSALEAFRDGEWREPSRTLMGAEQESWLAEGFKASRGAGKKWQVLLQQVVMASLKGAPEIAEGMTAAVPDYLRKRIMAGALNARVGLPFNMDAWDGYPAARERLLRAAQEADANLVVLAGDSHNAWASELSNANTGAGVEFAGHSVSSPGFESYLSWIKPQDLAAQTVRANPQLKWAETASRGYMAVELSPARVTSEYRFLQGVRNRSTQLAGTQRLSTAVGSHRLEIG</sequence>
<evidence type="ECO:0000259" key="1">
    <source>
        <dbReference type="Pfam" id="PF09423"/>
    </source>
</evidence>
<feature type="domain" description="Phospholipase D N-terminal" evidence="2">
    <location>
        <begin position="42"/>
        <end position="129"/>
    </location>
</feature>
<dbReference type="InterPro" id="IPR038607">
    <property type="entry name" value="PhoD-like_sf"/>
</dbReference>
<dbReference type="PANTHER" id="PTHR43606:SF2">
    <property type="entry name" value="ALKALINE PHOSPHATASE FAMILY PROTEIN (AFU_ORTHOLOGUE AFUA_5G03860)"/>
    <property type="match status" value="1"/>
</dbReference>
<dbReference type="InterPro" id="IPR032093">
    <property type="entry name" value="PhoD_N"/>
</dbReference>
<gene>
    <name evidence="3" type="ORF">NSO95_00615</name>
</gene>
<name>A0ABT1XMF9_9SPHN</name>
<evidence type="ECO:0000259" key="2">
    <source>
        <dbReference type="Pfam" id="PF16655"/>
    </source>
</evidence>
<dbReference type="InterPro" id="IPR006311">
    <property type="entry name" value="TAT_signal"/>
</dbReference>
<organism evidence="3 4">
    <name type="scientific">Parerythrobacter lacustris</name>
    <dbReference type="NCBI Taxonomy" id="2969984"/>
    <lineage>
        <taxon>Bacteria</taxon>
        <taxon>Pseudomonadati</taxon>
        <taxon>Pseudomonadota</taxon>
        <taxon>Alphaproteobacteria</taxon>
        <taxon>Sphingomonadales</taxon>
        <taxon>Erythrobacteraceae</taxon>
        <taxon>Parerythrobacter</taxon>
    </lineage>
</organism>
<comment type="caution">
    <text evidence="3">The sequence shown here is derived from an EMBL/GenBank/DDBJ whole genome shotgun (WGS) entry which is preliminary data.</text>
</comment>
<dbReference type="EMBL" id="JANKHH010000001">
    <property type="protein sequence ID" value="MCR2832432.1"/>
    <property type="molecule type" value="Genomic_DNA"/>
</dbReference>
<dbReference type="Gene3D" id="3.60.21.70">
    <property type="entry name" value="PhoD-like phosphatase"/>
    <property type="match status" value="1"/>
</dbReference>
<dbReference type="PROSITE" id="PS51318">
    <property type="entry name" value="TAT"/>
    <property type="match status" value="1"/>
</dbReference>
<dbReference type="InterPro" id="IPR029052">
    <property type="entry name" value="Metallo-depent_PP-like"/>
</dbReference>
<dbReference type="Pfam" id="PF16655">
    <property type="entry name" value="PhoD_N"/>
    <property type="match status" value="1"/>
</dbReference>
<dbReference type="Pfam" id="PF09423">
    <property type="entry name" value="PhoD"/>
    <property type="match status" value="1"/>
</dbReference>
<dbReference type="Proteomes" id="UP001206067">
    <property type="component" value="Unassembled WGS sequence"/>
</dbReference>
<dbReference type="SUPFAM" id="SSF56300">
    <property type="entry name" value="Metallo-dependent phosphatases"/>
    <property type="match status" value="1"/>
</dbReference>
<dbReference type="InterPro" id="IPR052900">
    <property type="entry name" value="Phospholipid_Metab_Enz"/>
</dbReference>
<evidence type="ECO:0000313" key="3">
    <source>
        <dbReference type="EMBL" id="MCR2832432.1"/>
    </source>
</evidence>
<reference evidence="3 4" key="1">
    <citation type="submission" date="2022-08" db="EMBL/GenBank/DDBJ databases">
        <title>Polyphasic taxonomy analysis of Qipengyuania sp.RS5-5.</title>
        <authorList>
            <person name="Xamxidin M."/>
            <person name="Wu M."/>
        </authorList>
    </citation>
    <scope>NUCLEOTIDE SEQUENCE [LARGE SCALE GENOMIC DNA]</scope>
    <source>
        <strain evidence="3 4">RS5-5</strain>
    </source>
</reference>
<dbReference type="InterPro" id="IPR018946">
    <property type="entry name" value="PhoD-like_MPP"/>
</dbReference>
<proteinExistence type="predicted"/>
<evidence type="ECO:0000313" key="4">
    <source>
        <dbReference type="Proteomes" id="UP001206067"/>
    </source>
</evidence>
<protein>
    <submittedName>
        <fullName evidence="3">Alkaline phosphatase D family protein</fullName>
    </submittedName>
</protein>
<keyword evidence="4" id="KW-1185">Reference proteome</keyword>
<dbReference type="Gene3D" id="2.60.40.380">
    <property type="entry name" value="Purple acid phosphatase-like, N-terminal"/>
    <property type="match status" value="1"/>
</dbReference>
<dbReference type="CDD" id="cd07389">
    <property type="entry name" value="MPP_PhoD"/>
    <property type="match status" value="1"/>
</dbReference>